<dbReference type="OrthoDB" id="3143151at2759"/>
<dbReference type="PANTHER" id="PTHR33096">
    <property type="entry name" value="CXC2 DOMAIN-CONTAINING PROTEIN"/>
    <property type="match status" value="1"/>
</dbReference>
<protein>
    <recommendedName>
        <fullName evidence="2">CxC2-like cysteine cluster KDZ transposase-associated domain-containing protein</fullName>
    </recommendedName>
</protein>
<dbReference type="AlphaFoldDB" id="A0A8H6LU94"/>
<evidence type="ECO:0000313" key="4">
    <source>
        <dbReference type="Proteomes" id="UP000521943"/>
    </source>
</evidence>
<evidence type="ECO:0000313" key="3">
    <source>
        <dbReference type="EMBL" id="KAF6741336.1"/>
    </source>
</evidence>
<gene>
    <name evidence="3" type="ORF">DFP72DRAFT_995378</name>
</gene>
<comment type="caution">
    <text evidence="3">The sequence shown here is derived from an EMBL/GenBank/DDBJ whole genome shotgun (WGS) entry which is preliminary data.</text>
</comment>
<keyword evidence="4" id="KW-1185">Reference proteome</keyword>
<name>A0A8H6LU94_9AGAR</name>
<evidence type="ECO:0000259" key="2">
    <source>
        <dbReference type="Pfam" id="PF18803"/>
    </source>
</evidence>
<reference evidence="3 4" key="1">
    <citation type="submission" date="2020-07" db="EMBL/GenBank/DDBJ databases">
        <title>Comparative genomics of pyrophilous fungi reveals a link between fire events and developmental genes.</title>
        <authorList>
            <consortium name="DOE Joint Genome Institute"/>
            <person name="Steindorff A.S."/>
            <person name="Carver A."/>
            <person name="Calhoun S."/>
            <person name="Stillman K."/>
            <person name="Liu H."/>
            <person name="Lipzen A."/>
            <person name="Pangilinan J."/>
            <person name="Labutti K."/>
            <person name="Bruns T.D."/>
            <person name="Grigoriev I.V."/>
        </authorList>
    </citation>
    <scope>NUCLEOTIDE SEQUENCE [LARGE SCALE GENOMIC DNA]</scope>
    <source>
        <strain evidence="3 4">CBS 144469</strain>
    </source>
</reference>
<feature type="region of interest" description="Disordered" evidence="1">
    <location>
        <begin position="93"/>
        <end position="112"/>
    </location>
</feature>
<dbReference type="EMBL" id="JACGCI010000264">
    <property type="protein sequence ID" value="KAF6741336.1"/>
    <property type="molecule type" value="Genomic_DNA"/>
</dbReference>
<dbReference type="Pfam" id="PF18803">
    <property type="entry name" value="CxC2"/>
    <property type="match status" value="1"/>
</dbReference>
<evidence type="ECO:0000256" key="1">
    <source>
        <dbReference type="SAM" id="MobiDB-lite"/>
    </source>
</evidence>
<sequence>MRQWLRSYGKYLTIFIERSSLPPQTKCSICQTSLAKYRCLECVGPTLTCLHCCYNKHTNLPLHRIEEWMGTHFEPSWLWRVGTTVYLGHNGSPCPSSASPDQNIPSPAPTPLKDDITYGSKPPGRKLRGHPVLVVVHTNGIHHLPFVPCSCGSTESFHLQLLRAGFYPSTEDDVRSTFTCQLLDYYLTETLECHTSTHHFFTKLQRLTNPTFPQSTVDRYRELMRVGRQWRFLQELAMFGFANSHKYPGEGELALFCAACPQPGINLPKNWQDDLREWLYTRGFVIDGNFVCIHRMLREGTLDMWLKSGEGYTTAPTPYKKHIDSTVEKKEASKCYDHRAIADRHKAHKGCDASGIGALACSRHGAFVPTTIVDFQKGERQMNIDYALSKGLSYGPTLEAPSILVLYDIACQFLINAPKRMDSGEHLELTSEDLKKVVWGIGTWHVHGHKEECLPRFSPSFIPGAGMTSGEILESLWSVLNEVGLTTSVMTLPHRAEVLDANMLDNNWKKMLGLIPTLSKNLITSRKEQAEAQGDFDSLSSTALPQQIQDWSAQIADAEEGRREDVKAMDIFNVTLFKPPTLKDVQADLIETENRTDTLNTVGATKWITLGIDIQDRQLQLILLLRRYGKAQTRAQIAEIKSRRERLSAQIHDFFRLGDSLFPQLNLSDIDIVSPPLPFCMCDEEECSHKGESSNPLFVEDGLPEYIKIPLPSSVTHIPSCWTQLTSSELKLRLAQCHDCISRIRLEVGNKSFIFKSNIRLATGKKDRLRGYAAVANSNRVVNYQRAIYTQARWCLPRLGCSSGILLKLKEISPNDVKAIPVVYNPQARNQRNKPMPWIWALDVAGDAANAAHLAELHQVNWIRAKCRLTRWIEEHTLISEEMGWVLNYFNHEAAKWEAWATDPSQTNAEKAWADRRAAMWMRLRLYAEGRFHEARRKLAEYQETTFTHGAVGYAALKFPGFITPPQCYKFIARFMVENGGSLRPLTGAVISAALRTDSSQDPASGLAFHTNGWWNGRKALEKLDEDFVVDEMWIAQAWRGDRSAFKYKPTGHAEAILAAAADLDLMSSKELQEYATTLEECAAMMGQEIVMTYGSMTDMWRELQRFEALVGALNNPDLQLPLIELEAPPASMFSLSAE</sequence>
<dbReference type="PANTHER" id="PTHR33096:SF1">
    <property type="entry name" value="CXC1-LIKE CYSTEINE CLUSTER ASSOCIATED WITH KDZ TRANSPOSASES DOMAIN-CONTAINING PROTEIN"/>
    <property type="match status" value="1"/>
</dbReference>
<proteinExistence type="predicted"/>
<dbReference type="Proteomes" id="UP000521943">
    <property type="component" value="Unassembled WGS sequence"/>
</dbReference>
<dbReference type="InterPro" id="IPR041457">
    <property type="entry name" value="CxC2_KDZ-assoc"/>
</dbReference>
<dbReference type="Pfam" id="PF18758">
    <property type="entry name" value="KDZ"/>
    <property type="match status" value="1"/>
</dbReference>
<feature type="compositionally biased region" description="Polar residues" evidence="1">
    <location>
        <begin position="93"/>
        <end position="105"/>
    </location>
</feature>
<feature type="domain" description="CxC2-like cysteine cluster KDZ transposase-associated" evidence="2">
    <location>
        <begin position="129"/>
        <end position="210"/>
    </location>
</feature>
<dbReference type="InterPro" id="IPR040521">
    <property type="entry name" value="KDZ"/>
</dbReference>
<organism evidence="3 4">
    <name type="scientific">Ephemerocybe angulata</name>
    <dbReference type="NCBI Taxonomy" id="980116"/>
    <lineage>
        <taxon>Eukaryota</taxon>
        <taxon>Fungi</taxon>
        <taxon>Dikarya</taxon>
        <taxon>Basidiomycota</taxon>
        <taxon>Agaricomycotina</taxon>
        <taxon>Agaricomycetes</taxon>
        <taxon>Agaricomycetidae</taxon>
        <taxon>Agaricales</taxon>
        <taxon>Agaricineae</taxon>
        <taxon>Psathyrellaceae</taxon>
        <taxon>Ephemerocybe</taxon>
    </lineage>
</organism>
<accession>A0A8H6LU94</accession>